<organism evidence="1 2">
    <name type="scientific">Phycomyces blakesleeanus</name>
    <dbReference type="NCBI Taxonomy" id="4837"/>
    <lineage>
        <taxon>Eukaryota</taxon>
        <taxon>Fungi</taxon>
        <taxon>Fungi incertae sedis</taxon>
        <taxon>Mucoromycota</taxon>
        <taxon>Mucoromycotina</taxon>
        <taxon>Mucoromycetes</taxon>
        <taxon>Mucorales</taxon>
        <taxon>Phycomycetaceae</taxon>
        <taxon>Phycomyces</taxon>
    </lineage>
</organism>
<evidence type="ECO:0000313" key="1">
    <source>
        <dbReference type="EMBL" id="KAL0097974.1"/>
    </source>
</evidence>
<reference evidence="1 2" key="1">
    <citation type="submission" date="2024-04" db="EMBL/GenBank/DDBJ databases">
        <title>Symmetric and asymmetric DNA N6-adenine methylation regulates different biological responses in Mucorales.</title>
        <authorList>
            <consortium name="Lawrence Berkeley National Laboratory"/>
            <person name="Lax C."/>
            <person name="Mondo S.J."/>
            <person name="Osorio-Concepcion M."/>
            <person name="Muszewska A."/>
            <person name="Corrochano-Luque M."/>
            <person name="Gutierrez G."/>
            <person name="Riley R."/>
            <person name="Lipzen A."/>
            <person name="Guo J."/>
            <person name="Hundley H."/>
            <person name="Amirebrahimi M."/>
            <person name="Ng V."/>
            <person name="Lorenzo-Gutierrez D."/>
            <person name="Binder U."/>
            <person name="Yang J."/>
            <person name="Song Y."/>
            <person name="Canovas D."/>
            <person name="Navarro E."/>
            <person name="Freitag M."/>
            <person name="Gabaldon T."/>
            <person name="Grigoriev I.V."/>
            <person name="Corrochano L.M."/>
            <person name="Nicolas F.E."/>
            <person name="Garre V."/>
        </authorList>
    </citation>
    <scope>NUCLEOTIDE SEQUENCE [LARGE SCALE GENOMIC DNA]</scope>
    <source>
        <strain evidence="1 2">L51</strain>
    </source>
</reference>
<sequence>MPHLTQYLMWERFRKHIRNELPEKKTTALFLKGDIPPYSRPPIEKSGKGVTKVGGKTIVNPGYFNYAGTDNGLVKMTASIPVSLPRMKAHLKVLNYYIRKTGEAWQLRKRGAVNRIFNERNVIDPNHFYCHDHPIVLLFGIYVVALETGRKYVIQAKATTSANYTKKHLQIRLLVFDLSTSEFQKKYLKYHLQNMFAVRNQSIFKLTIREKMCAPKACHFLDHMTFRFRINIFMYRLWEPSRCFNF</sequence>
<gene>
    <name evidence="1" type="ORF">J3Q64DRAFT_1818152</name>
</gene>
<keyword evidence="2" id="KW-1185">Reference proteome</keyword>
<dbReference type="EMBL" id="JBCLYO010000001">
    <property type="protein sequence ID" value="KAL0097974.1"/>
    <property type="molecule type" value="Genomic_DNA"/>
</dbReference>
<protein>
    <submittedName>
        <fullName evidence="1">Uncharacterized protein</fullName>
    </submittedName>
</protein>
<accession>A0ABR3BGJ2</accession>
<comment type="caution">
    <text evidence="1">The sequence shown here is derived from an EMBL/GenBank/DDBJ whole genome shotgun (WGS) entry which is preliminary data.</text>
</comment>
<proteinExistence type="predicted"/>
<dbReference type="Proteomes" id="UP001448207">
    <property type="component" value="Unassembled WGS sequence"/>
</dbReference>
<name>A0ABR3BGJ2_PHYBL</name>
<evidence type="ECO:0000313" key="2">
    <source>
        <dbReference type="Proteomes" id="UP001448207"/>
    </source>
</evidence>